<keyword evidence="4 5" id="KW-0560">Oxidoreductase</keyword>
<evidence type="ECO:0000256" key="3">
    <source>
        <dbReference type="ARBA" id="ARBA00022643"/>
    </source>
</evidence>
<dbReference type="Pfam" id="PF00881">
    <property type="entry name" value="Nitroreductase"/>
    <property type="match status" value="1"/>
</dbReference>
<sequence>MNETIKLLQNHRSNRNFVKGHLISKDEVNEIIKSIKQAPSWMNGQHYSVIVVDDQKLKEEIYSYTTRNKHIETSSVFFIFLADLTKQKIAADMKGKEFSFGGIDTLINTTTDTVLAMQNAAIAAESLGYGTVFCGGIKTVADKIIRLFNLPKYVYPICGLSVGKLDEELTTERIKPRFSNNTNIGFNSYSVATKEQIEEYDKVLELFAEKRETKIWSQKFADIYNKDNEPGDLKTIKEQGFEF</sequence>
<accession>A0ABX2T3V6</accession>
<dbReference type="EMBL" id="JACBYF010000031">
    <property type="protein sequence ID" value="NYS48129.1"/>
    <property type="molecule type" value="Genomic_DNA"/>
</dbReference>
<dbReference type="InterPro" id="IPR000415">
    <property type="entry name" value="Nitroreductase-like"/>
</dbReference>
<evidence type="ECO:0000256" key="1">
    <source>
        <dbReference type="ARBA" id="ARBA00008366"/>
    </source>
</evidence>
<keyword evidence="8" id="KW-1185">Reference proteome</keyword>
<name>A0ABX2T3V6_9BACL</name>
<keyword evidence="2 5" id="KW-0285">Flavoprotein</keyword>
<protein>
    <submittedName>
        <fullName evidence="7">Nitroreductase family protein</fullName>
    </submittedName>
</protein>
<dbReference type="SUPFAM" id="SSF55469">
    <property type="entry name" value="FMN-dependent nitroreductase-like"/>
    <property type="match status" value="1"/>
</dbReference>
<evidence type="ECO:0000256" key="4">
    <source>
        <dbReference type="ARBA" id="ARBA00023002"/>
    </source>
</evidence>
<evidence type="ECO:0000256" key="2">
    <source>
        <dbReference type="ARBA" id="ARBA00022630"/>
    </source>
</evidence>
<comment type="caution">
    <text evidence="7">The sequence shown here is derived from an EMBL/GenBank/DDBJ whole genome shotgun (WGS) entry which is preliminary data.</text>
</comment>
<keyword evidence="3 5" id="KW-0288">FMN</keyword>
<evidence type="ECO:0000259" key="6">
    <source>
        <dbReference type="Pfam" id="PF00881"/>
    </source>
</evidence>
<proteinExistence type="inferred from homology"/>
<comment type="similarity">
    <text evidence="1 5">Belongs to the flavin oxidoreductase frp family.</text>
</comment>
<organism evidence="7 8">
    <name type="scientific">Gemelliphila palaticanis</name>
    <dbReference type="NCBI Taxonomy" id="81950"/>
    <lineage>
        <taxon>Bacteria</taxon>
        <taxon>Bacillati</taxon>
        <taxon>Bacillota</taxon>
        <taxon>Bacilli</taxon>
        <taxon>Bacillales</taxon>
        <taxon>Gemellaceae</taxon>
        <taxon>Gemelliphila</taxon>
    </lineage>
</organism>
<reference evidence="7 8" key="1">
    <citation type="submission" date="2020-07" db="EMBL/GenBank/DDBJ databases">
        <title>MOT database genomes.</title>
        <authorList>
            <person name="Joseph S."/>
            <person name="Aduse-Opoku J."/>
            <person name="Hashim A."/>
            <person name="Wade W."/>
            <person name="Curtis M."/>
        </authorList>
    </citation>
    <scope>NUCLEOTIDE SEQUENCE [LARGE SCALE GENOMIC DNA]</scope>
    <source>
        <strain evidence="7 8">CIP 106318</strain>
    </source>
</reference>
<dbReference type="RefSeq" id="WP_179941911.1">
    <property type="nucleotide sequence ID" value="NZ_JACBYF010000031.1"/>
</dbReference>
<evidence type="ECO:0000313" key="7">
    <source>
        <dbReference type="EMBL" id="NYS48129.1"/>
    </source>
</evidence>
<dbReference type="PANTHER" id="PTHR43425:SF2">
    <property type="entry name" value="OXYGEN-INSENSITIVE NADPH NITROREDUCTASE"/>
    <property type="match status" value="1"/>
</dbReference>
<gene>
    <name evidence="7" type="ORF">HZY85_08085</name>
</gene>
<keyword evidence="5" id="KW-0521">NADP</keyword>
<evidence type="ECO:0000256" key="5">
    <source>
        <dbReference type="PIRNR" id="PIRNR005426"/>
    </source>
</evidence>
<dbReference type="InterPro" id="IPR029479">
    <property type="entry name" value="Nitroreductase"/>
</dbReference>
<dbReference type="PIRSF" id="PIRSF005426">
    <property type="entry name" value="Frp"/>
    <property type="match status" value="1"/>
</dbReference>
<dbReference type="InterPro" id="IPR016446">
    <property type="entry name" value="Flavin_OxRdtase_Frp"/>
</dbReference>
<evidence type="ECO:0000313" key="8">
    <source>
        <dbReference type="Proteomes" id="UP000531840"/>
    </source>
</evidence>
<dbReference type="PANTHER" id="PTHR43425">
    <property type="entry name" value="OXYGEN-INSENSITIVE NADPH NITROREDUCTASE"/>
    <property type="match status" value="1"/>
</dbReference>
<dbReference type="Gene3D" id="3.40.109.10">
    <property type="entry name" value="NADH Oxidase"/>
    <property type="match status" value="1"/>
</dbReference>
<feature type="domain" description="Nitroreductase" evidence="6">
    <location>
        <begin position="9"/>
        <end position="164"/>
    </location>
</feature>
<dbReference type="Proteomes" id="UP000531840">
    <property type="component" value="Unassembled WGS sequence"/>
</dbReference>